<keyword evidence="1" id="KW-1133">Transmembrane helix</keyword>
<dbReference type="AlphaFoldDB" id="A0AAV6IY84"/>
<keyword evidence="1" id="KW-0472">Membrane</keyword>
<dbReference type="EMBL" id="JACTNZ010000009">
    <property type="protein sequence ID" value="KAG5533821.1"/>
    <property type="molecule type" value="Genomic_DNA"/>
</dbReference>
<name>A0AAV6IY84_9ERIC</name>
<evidence type="ECO:0000313" key="3">
    <source>
        <dbReference type="Proteomes" id="UP000823749"/>
    </source>
</evidence>
<dbReference type="Proteomes" id="UP000823749">
    <property type="component" value="Chromosome 9"/>
</dbReference>
<keyword evidence="3" id="KW-1185">Reference proteome</keyword>
<evidence type="ECO:0008006" key="4">
    <source>
        <dbReference type="Google" id="ProtNLM"/>
    </source>
</evidence>
<dbReference type="InterPro" id="IPR055301">
    <property type="entry name" value="Lea14-like_2"/>
</dbReference>
<evidence type="ECO:0000256" key="1">
    <source>
        <dbReference type="SAM" id="Phobius"/>
    </source>
</evidence>
<sequence length="544" mass="60008">MAEEYKAGSPLAPANGFYRSDQEASRATSSELRSQKRKKWLLYGVAFVIFQTGIIVLFSLTVMKVRTPQFRVRSGLLSVQTNGTTNPPSYNLMLNAVLGVKNTNFGSYKYENSTIYFFYNGTRIGSTEIPDSKAGFRATKKINVAANLVDPAAAGNSTELMFNILNSGTLPLIAQSTLNGKVELMFVFKKKKAINLDCTMDVNIPTKGLQNIQVLIATENTGKISDKILVIVDGQAYTVRVEEEENFRKIHGQKESGEDDEVDRSENKLEDNRMVNERHVDGADDVVKQKVDELAYLEVEKTVTNAINGCSKDLVLVNVVEHARVQTQCKMDTAVNVPIQNNQQAPLPKVADFITSDVGENTDEIENADDTYDESSNSALGLDSIVQDSVSPETVKDHAQISIAHHSDRFSLVREQEEFGENAEGIMSPLLISNNGVRASQLEGINLQVLDSGGFGFHVSGCGYAYFQDDAYGCLMPLICCSTVSSSSVKDLWILPLTCQSTLNGKVDLMFNFKKKKATNLNCTMDVNIATRQLQNVQCNWCWG</sequence>
<comment type="caution">
    <text evidence="2">The sequence shown here is derived from an EMBL/GenBank/DDBJ whole genome shotgun (WGS) entry which is preliminary data.</text>
</comment>
<keyword evidence="1" id="KW-0812">Transmembrane</keyword>
<evidence type="ECO:0000313" key="2">
    <source>
        <dbReference type="EMBL" id="KAG5533821.1"/>
    </source>
</evidence>
<feature type="transmembrane region" description="Helical" evidence="1">
    <location>
        <begin position="40"/>
        <end position="63"/>
    </location>
</feature>
<gene>
    <name evidence="2" type="ORF">RHGRI_027874</name>
</gene>
<accession>A0AAV6IY84</accession>
<protein>
    <recommendedName>
        <fullName evidence="4">Late embryogenesis abundant protein LEA-2 subgroup domain-containing protein</fullName>
    </recommendedName>
</protein>
<organism evidence="2 3">
    <name type="scientific">Rhododendron griersonianum</name>
    <dbReference type="NCBI Taxonomy" id="479676"/>
    <lineage>
        <taxon>Eukaryota</taxon>
        <taxon>Viridiplantae</taxon>
        <taxon>Streptophyta</taxon>
        <taxon>Embryophyta</taxon>
        <taxon>Tracheophyta</taxon>
        <taxon>Spermatophyta</taxon>
        <taxon>Magnoliopsida</taxon>
        <taxon>eudicotyledons</taxon>
        <taxon>Gunneridae</taxon>
        <taxon>Pentapetalae</taxon>
        <taxon>asterids</taxon>
        <taxon>Ericales</taxon>
        <taxon>Ericaceae</taxon>
        <taxon>Ericoideae</taxon>
        <taxon>Rhodoreae</taxon>
        <taxon>Rhododendron</taxon>
    </lineage>
</organism>
<reference evidence="2" key="1">
    <citation type="submission" date="2020-08" db="EMBL/GenBank/DDBJ databases">
        <title>Plant Genome Project.</title>
        <authorList>
            <person name="Zhang R.-G."/>
        </authorList>
    </citation>
    <scope>NUCLEOTIDE SEQUENCE</scope>
    <source>
        <strain evidence="2">WSP0</strain>
        <tissue evidence="2">Leaf</tissue>
    </source>
</reference>
<proteinExistence type="predicted"/>
<dbReference type="PANTHER" id="PTHR31852">
    <property type="entry name" value="LATE EMBRYOGENESIS ABUNDANT (LEA) HYDROXYPROLINE-RICH GLYCOPROTEIN FAMILY"/>
    <property type="match status" value="1"/>
</dbReference>